<dbReference type="GO" id="GO:0046872">
    <property type="term" value="F:metal ion binding"/>
    <property type="evidence" value="ECO:0007669"/>
    <property type="project" value="UniProtKB-KW"/>
</dbReference>
<evidence type="ECO:0000313" key="15">
    <source>
        <dbReference type="Proteomes" id="UP000053780"/>
    </source>
</evidence>
<comment type="catalytic activity">
    <reaction evidence="11">
        <text>L-threonyl-[protein] + ATP = O-phospho-L-threonyl-[protein] + ADP + H(+)</text>
        <dbReference type="Rhea" id="RHEA:46608"/>
        <dbReference type="Rhea" id="RHEA-COMP:11060"/>
        <dbReference type="Rhea" id="RHEA-COMP:11605"/>
        <dbReference type="ChEBI" id="CHEBI:15378"/>
        <dbReference type="ChEBI" id="CHEBI:30013"/>
        <dbReference type="ChEBI" id="CHEBI:30616"/>
        <dbReference type="ChEBI" id="CHEBI:61977"/>
        <dbReference type="ChEBI" id="CHEBI:456216"/>
        <dbReference type="EC" id="2.7.11.1"/>
    </reaction>
</comment>
<evidence type="ECO:0000256" key="9">
    <source>
        <dbReference type="ARBA" id="ARBA00022840"/>
    </source>
</evidence>
<keyword evidence="15" id="KW-1185">Reference proteome</keyword>
<feature type="domain" description="RIO kinase" evidence="13">
    <location>
        <begin position="57"/>
        <end position="276"/>
    </location>
</feature>
<keyword evidence="6" id="KW-0479">Metal-binding</keyword>
<keyword evidence="9" id="KW-0067">ATP-binding</keyword>
<dbReference type="HOGENOM" id="CLU_018693_1_0_1"/>
<evidence type="ECO:0000256" key="7">
    <source>
        <dbReference type="ARBA" id="ARBA00022741"/>
    </source>
</evidence>
<dbReference type="SMART" id="SM00090">
    <property type="entry name" value="RIO"/>
    <property type="match status" value="1"/>
</dbReference>
<dbReference type="PROSITE" id="PS01245">
    <property type="entry name" value="RIO1"/>
    <property type="match status" value="1"/>
</dbReference>
<comment type="similarity">
    <text evidence="2">Belongs to the protein kinase superfamily. RIO-type Ser/Thr kinase family.</text>
</comment>
<keyword evidence="10" id="KW-0460">Magnesium</keyword>
<evidence type="ECO:0000256" key="1">
    <source>
        <dbReference type="ARBA" id="ARBA00001946"/>
    </source>
</evidence>
<keyword evidence="7" id="KW-0547">Nucleotide-binding</keyword>
<dbReference type="InterPro" id="IPR000687">
    <property type="entry name" value="RIO_kinase"/>
</dbReference>
<dbReference type="Gene3D" id="1.10.10.10">
    <property type="entry name" value="Winged helix-like DNA-binding domain superfamily/Winged helix DNA-binding domain"/>
    <property type="match status" value="1"/>
</dbReference>
<protein>
    <recommendedName>
        <fullName evidence="3">non-specific serine/threonine protein kinase</fullName>
        <ecNumber evidence="3">2.7.11.1</ecNumber>
    </recommendedName>
</protein>
<evidence type="ECO:0000256" key="2">
    <source>
        <dbReference type="ARBA" id="ARBA00009196"/>
    </source>
</evidence>
<dbReference type="InterPro" id="IPR011009">
    <property type="entry name" value="Kinase-like_dom_sf"/>
</dbReference>
<dbReference type="Proteomes" id="UP000053780">
    <property type="component" value="Unassembled WGS sequence"/>
</dbReference>
<dbReference type="Gene3D" id="3.30.200.20">
    <property type="entry name" value="Phosphorylase Kinase, domain 1"/>
    <property type="match status" value="1"/>
</dbReference>
<evidence type="ECO:0000256" key="11">
    <source>
        <dbReference type="ARBA" id="ARBA00047899"/>
    </source>
</evidence>
<name>T0MH44_9MICR</name>
<dbReference type="Pfam" id="PF09202">
    <property type="entry name" value="Rio2_N"/>
    <property type="match status" value="1"/>
</dbReference>
<evidence type="ECO:0000256" key="12">
    <source>
        <dbReference type="ARBA" id="ARBA00048679"/>
    </source>
</evidence>
<comment type="cofactor">
    <cofactor evidence="1">
        <name>Mg(2+)</name>
        <dbReference type="ChEBI" id="CHEBI:18420"/>
    </cofactor>
</comment>
<evidence type="ECO:0000256" key="3">
    <source>
        <dbReference type="ARBA" id="ARBA00012513"/>
    </source>
</evidence>
<evidence type="ECO:0000259" key="13">
    <source>
        <dbReference type="SMART" id="SM00090"/>
    </source>
</evidence>
<comment type="catalytic activity">
    <reaction evidence="12">
        <text>L-seryl-[protein] + ATP = O-phospho-L-seryl-[protein] + ADP + H(+)</text>
        <dbReference type="Rhea" id="RHEA:17989"/>
        <dbReference type="Rhea" id="RHEA-COMP:9863"/>
        <dbReference type="Rhea" id="RHEA-COMP:11604"/>
        <dbReference type="ChEBI" id="CHEBI:15378"/>
        <dbReference type="ChEBI" id="CHEBI:29999"/>
        <dbReference type="ChEBI" id="CHEBI:30616"/>
        <dbReference type="ChEBI" id="CHEBI:83421"/>
        <dbReference type="ChEBI" id="CHEBI:456216"/>
        <dbReference type="EC" id="2.7.11.1"/>
    </reaction>
</comment>
<accession>T0MH44</accession>
<dbReference type="SUPFAM" id="SSF56112">
    <property type="entry name" value="Protein kinase-like (PK-like)"/>
    <property type="match status" value="1"/>
</dbReference>
<evidence type="ECO:0000256" key="10">
    <source>
        <dbReference type="ARBA" id="ARBA00022842"/>
    </source>
</evidence>
<dbReference type="InterPro" id="IPR015285">
    <property type="entry name" value="RIO2_wHTH_N"/>
</dbReference>
<gene>
    <name evidence="14" type="ORF">NAPIS_ORF02052</name>
</gene>
<reference evidence="14 15" key="1">
    <citation type="journal article" date="2013" name="BMC Genomics">
        <title>Genome sequencing and comparative genomics of honey bee microsporidia, Nosema apis reveal novel insights into host-parasite interactions.</title>
        <authorList>
            <person name="Chen Yp."/>
            <person name="Pettis J.S."/>
            <person name="Zhao Y."/>
            <person name="Liu X."/>
            <person name="Tallon L.J."/>
            <person name="Sadzewicz L.D."/>
            <person name="Li R."/>
            <person name="Zheng H."/>
            <person name="Huang S."/>
            <person name="Zhang X."/>
            <person name="Hamilton M.C."/>
            <person name="Pernal S.F."/>
            <person name="Melathopoulos A.P."/>
            <person name="Yan X."/>
            <person name="Evans J.D."/>
        </authorList>
    </citation>
    <scope>NUCLEOTIDE SEQUENCE [LARGE SCALE GENOMIC DNA]</scope>
    <source>
        <strain evidence="14 15">BRL 01</strain>
    </source>
</reference>
<dbReference type="PANTHER" id="PTHR45852">
    <property type="entry name" value="SER/THR-PROTEIN KINASE RIO2"/>
    <property type="match status" value="1"/>
</dbReference>
<dbReference type="InterPro" id="IPR018935">
    <property type="entry name" value="RIO_kinase_CS"/>
</dbReference>
<dbReference type="InterPro" id="IPR036388">
    <property type="entry name" value="WH-like_DNA-bd_sf"/>
</dbReference>
<proteinExistence type="inferred from homology"/>
<dbReference type="Pfam" id="PF01163">
    <property type="entry name" value="RIO1"/>
    <property type="match status" value="1"/>
</dbReference>
<dbReference type="GO" id="GO:0004674">
    <property type="term" value="F:protein serine/threonine kinase activity"/>
    <property type="evidence" value="ECO:0007669"/>
    <property type="project" value="UniProtKB-KW"/>
</dbReference>
<dbReference type="GO" id="GO:0030688">
    <property type="term" value="C:preribosome, small subunit precursor"/>
    <property type="evidence" value="ECO:0007669"/>
    <property type="project" value="TreeGrafter"/>
</dbReference>
<dbReference type="EC" id="2.7.11.1" evidence="3"/>
<dbReference type="EMBL" id="KE647293">
    <property type="protein sequence ID" value="EQB60380.1"/>
    <property type="molecule type" value="Genomic_DNA"/>
</dbReference>
<dbReference type="OrthoDB" id="10258631at2759"/>
<evidence type="ECO:0000256" key="6">
    <source>
        <dbReference type="ARBA" id="ARBA00022723"/>
    </source>
</evidence>
<dbReference type="GO" id="GO:0005829">
    <property type="term" value="C:cytosol"/>
    <property type="evidence" value="ECO:0007669"/>
    <property type="project" value="TreeGrafter"/>
</dbReference>
<keyword evidence="8 14" id="KW-0418">Kinase</keyword>
<evidence type="ECO:0000256" key="4">
    <source>
        <dbReference type="ARBA" id="ARBA00022527"/>
    </source>
</evidence>
<dbReference type="VEuPathDB" id="MicrosporidiaDB:NAPIS_ORF02052"/>
<keyword evidence="5" id="KW-0808">Transferase</keyword>
<evidence type="ECO:0000256" key="8">
    <source>
        <dbReference type="ARBA" id="ARBA00022777"/>
    </source>
</evidence>
<evidence type="ECO:0000313" key="14">
    <source>
        <dbReference type="EMBL" id="EQB60380.1"/>
    </source>
</evidence>
<keyword evidence="4" id="KW-0723">Serine/threonine-protein kinase</keyword>
<dbReference type="InterPro" id="IPR018934">
    <property type="entry name" value="RIO_dom"/>
</dbReference>
<evidence type="ECO:0000256" key="5">
    <source>
        <dbReference type="ARBA" id="ARBA00022679"/>
    </source>
</evidence>
<dbReference type="PANTHER" id="PTHR45852:SF1">
    <property type="entry name" value="SERINE_THREONINE-PROTEIN KINASE RIO2"/>
    <property type="match status" value="1"/>
</dbReference>
<sequence length="278" mass="32950">MILSMDGVWTISPQHLKILEIIEELQTQNFKSDFDVIKNKSKVQNVNGYLQDLIKLNFLKYDTPNYRLTISGIDCIAINALRKKGLEKMGTKIGVGKESDIYSGIFNGKNVALKFHRLGRTSFRSVKNKRDYTKGKIDWYKINKISCFREVNYYDLFKNLDVPEYITYNRHIIIMELLNYTSLYMIKLINPEEIYLKMINFIRELWHMGYVHGDFNEFNVMVRESGIKIIDFPQCLKSSHIQALDYLKRDIYSTRKYFEKKYNLIVEDNTFDDLFDSL</sequence>
<dbReference type="Gene3D" id="1.10.510.10">
    <property type="entry name" value="Transferase(Phosphotransferase) domain 1"/>
    <property type="match status" value="1"/>
</dbReference>
<dbReference type="GO" id="GO:0030490">
    <property type="term" value="P:maturation of SSU-rRNA"/>
    <property type="evidence" value="ECO:0007669"/>
    <property type="project" value="TreeGrafter"/>
</dbReference>
<organism evidence="14 15">
    <name type="scientific">Vairimorpha apis BRL 01</name>
    <dbReference type="NCBI Taxonomy" id="1037528"/>
    <lineage>
        <taxon>Eukaryota</taxon>
        <taxon>Fungi</taxon>
        <taxon>Fungi incertae sedis</taxon>
        <taxon>Microsporidia</taxon>
        <taxon>Nosematidae</taxon>
        <taxon>Vairimorpha</taxon>
    </lineage>
</organism>
<dbReference type="GO" id="GO:0005524">
    <property type="term" value="F:ATP binding"/>
    <property type="evidence" value="ECO:0007669"/>
    <property type="project" value="UniProtKB-KW"/>
</dbReference>
<dbReference type="AlphaFoldDB" id="T0MH44"/>